<gene>
    <name evidence="2" type="ORF">g.7146</name>
</gene>
<dbReference type="AlphaFoldDB" id="A0A1D2A826"/>
<name>A0A1D2A826_AUXPR</name>
<evidence type="ECO:0000313" key="2">
    <source>
        <dbReference type="EMBL" id="JAT75221.1"/>
    </source>
</evidence>
<dbReference type="PANTHER" id="PTHR13281:SF0">
    <property type="entry name" value="TRANSMEMBRANE PROTEIN 70, MITOCHONDRIAL"/>
    <property type="match status" value="1"/>
</dbReference>
<feature type="non-terminal residue" evidence="2">
    <location>
        <position position="1"/>
    </location>
</feature>
<keyword evidence="1" id="KW-1133">Transmembrane helix</keyword>
<feature type="transmembrane region" description="Helical" evidence="1">
    <location>
        <begin position="111"/>
        <end position="134"/>
    </location>
</feature>
<dbReference type="GO" id="GO:0031966">
    <property type="term" value="C:mitochondrial membrane"/>
    <property type="evidence" value="ECO:0007669"/>
    <property type="project" value="TreeGrafter"/>
</dbReference>
<dbReference type="PANTHER" id="PTHR13281">
    <property type="entry name" value="TRANSMEMBRANE PROTEIN 70, MITOCHONDRIAL"/>
    <property type="match status" value="1"/>
</dbReference>
<dbReference type="Pfam" id="PF06979">
    <property type="entry name" value="TMEM70"/>
    <property type="match status" value="1"/>
</dbReference>
<dbReference type="InterPro" id="IPR045325">
    <property type="entry name" value="TMEM70/TMEM186/TMEM223"/>
</dbReference>
<feature type="transmembrane region" description="Helical" evidence="1">
    <location>
        <begin position="81"/>
        <end position="99"/>
    </location>
</feature>
<proteinExistence type="predicted"/>
<evidence type="ECO:0008006" key="3">
    <source>
        <dbReference type="Google" id="ProtNLM"/>
    </source>
</evidence>
<dbReference type="GO" id="GO:0033615">
    <property type="term" value="P:mitochondrial proton-transporting ATP synthase complex assembly"/>
    <property type="evidence" value="ECO:0007669"/>
    <property type="project" value="TreeGrafter"/>
</dbReference>
<keyword evidence="1" id="KW-0472">Membrane</keyword>
<accession>A0A1D2A826</accession>
<dbReference type="InterPro" id="IPR009724">
    <property type="entry name" value="TMEM70"/>
</dbReference>
<organism evidence="2">
    <name type="scientific">Auxenochlorella protothecoides</name>
    <name type="common">Green microalga</name>
    <name type="synonym">Chlorella protothecoides</name>
    <dbReference type="NCBI Taxonomy" id="3075"/>
    <lineage>
        <taxon>Eukaryota</taxon>
        <taxon>Viridiplantae</taxon>
        <taxon>Chlorophyta</taxon>
        <taxon>core chlorophytes</taxon>
        <taxon>Trebouxiophyceae</taxon>
        <taxon>Chlorellales</taxon>
        <taxon>Chlorellaceae</taxon>
        <taxon>Auxenochlorella</taxon>
    </lineage>
</organism>
<reference evidence="2" key="1">
    <citation type="submission" date="2015-08" db="EMBL/GenBank/DDBJ databases">
        <authorList>
            <person name="Babu N.S."/>
            <person name="Beckwith C.J."/>
            <person name="Beseler K.G."/>
            <person name="Brison A."/>
            <person name="Carone J.V."/>
            <person name="Caskin T.P."/>
            <person name="Diamond M."/>
            <person name="Durham M.E."/>
            <person name="Foxe J.M."/>
            <person name="Go M."/>
            <person name="Henderson B.A."/>
            <person name="Jones I.B."/>
            <person name="McGettigan J.A."/>
            <person name="Micheletti S.J."/>
            <person name="Nasrallah M.E."/>
            <person name="Ortiz D."/>
            <person name="Piller C.R."/>
            <person name="Privatt S.R."/>
            <person name="Schneider S.L."/>
            <person name="Sharp S."/>
            <person name="Smith T.C."/>
            <person name="Stanton J.D."/>
            <person name="Ullery H.E."/>
            <person name="Wilson R.J."/>
            <person name="Serrano M.G."/>
            <person name="Buck G."/>
            <person name="Lee V."/>
            <person name="Wang Y."/>
            <person name="Carvalho R."/>
            <person name="Voegtly L."/>
            <person name="Shi R."/>
            <person name="Duckworth R."/>
            <person name="Johnson A."/>
            <person name="Loviza R."/>
            <person name="Walstead R."/>
            <person name="Shah Z."/>
            <person name="Kiflezghi M."/>
            <person name="Wade K."/>
            <person name="Ball S.L."/>
            <person name="Bradley K.W."/>
            <person name="Asai D.J."/>
            <person name="Bowman C.A."/>
            <person name="Russell D.A."/>
            <person name="Pope W.H."/>
            <person name="Jacobs-Sera D."/>
            <person name="Hendrix R.W."/>
            <person name="Hatfull G.F."/>
        </authorList>
    </citation>
    <scope>NUCLEOTIDE SEQUENCE</scope>
</reference>
<evidence type="ECO:0000256" key="1">
    <source>
        <dbReference type="SAM" id="Phobius"/>
    </source>
</evidence>
<sequence>IRRFEKLLYIYESRMQTVAVSLLCRRSVVAATQSLSLGPAPSLAHFLHRYSTETNVPSTSSSDVYVYTSPYGPTVRNVKRLSLFSCACALGAGPIILGLDSGMTLAAKGSIAATLGSFGAFTTGLLHWFVSPYVQRLEVDRRTGGVRAETLTLWGTDRCHAFHLSDVSAVSGVHPLTSFQALGKTFYVDPSHFGDKELLARLAPEAAAVAAGAAA</sequence>
<protein>
    <recommendedName>
        <fullName evidence="3">Transmembrane protein 186</fullName>
    </recommendedName>
</protein>
<keyword evidence="1" id="KW-0812">Transmembrane</keyword>
<dbReference type="EMBL" id="GDKF01003401">
    <property type="protein sequence ID" value="JAT75221.1"/>
    <property type="molecule type" value="Transcribed_RNA"/>
</dbReference>